<keyword evidence="3" id="KW-1185">Reference proteome</keyword>
<accession>A0A8J4CX42</accession>
<evidence type="ECO:0000313" key="2">
    <source>
        <dbReference type="EMBL" id="GIM11862.1"/>
    </source>
</evidence>
<evidence type="ECO:0000313" key="1">
    <source>
        <dbReference type="EMBL" id="GIL88561.1"/>
    </source>
</evidence>
<dbReference type="Proteomes" id="UP000747110">
    <property type="component" value="Unassembled WGS sequence"/>
</dbReference>
<dbReference type="EMBL" id="BNCP01000045">
    <property type="protein sequence ID" value="GIL88561.1"/>
    <property type="molecule type" value="Genomic_DNA"/>
</dbReference>
<proteinExistence type="predicted"/>
<dbReference type="OrthoDB" id="1935234at2759"/>
<dbReference type="Proteomes" id="UP000722791">
    <property type="component" value="Unassembled WGS sequence"/>
</dbReference>
<dbReference type="EMBL" id="BNCQ01000041">
    <property type="protein sequence ID" value="GIM11862.1"/>
    <property type="molecule type" value="Genomic_DNA"/>
</dbReference>
<reference evidence="1" key="1">
    <citation type="journal article" date="2021" name="Proc. Natl. Acad. Sci. U.S.A.">
        <title>Three genomes in the algal genus Volvox reveal the fate of a haploid sex-determining region after a transition to homothallism.</title>
        <authorList>
            <person name="Yamamoto K."/>
            <person name="Hamaji T."/>
            <person name="Kawai-Toyooka H."/>
            <person name="Matsuzaki R."/>
            <person name="Takahashi F."/>
            <person name="Nishimura Y."/>
            <person name="Kawachi M."/>
            <person name="Noguchi H."/>
            <person name="Minakuchi Y."/>
            <person name="Umen J.G."/>
            <person name="Toyoda A."/>
            <person name="Nozaki H."/>
        </authorList>
    </citation>
    <scope>NUCLEOTIDE SEQUENCE</scope>
    <source>
        <strain evidence="2">NIES-3785</strain>
        <strain evidence="1">NIES-3786</strain>
    </source>
</reference>
<organism evidence="1 3">
    <name type="scientific">Volvox reticuliferus</name>
    <dbReference type="NCBI Taxonomy" id="1737510"/>
    <lineage>
        <taxon>Eukaryota</taxon>
        <taxon>Viridiplantae</taxon>
        <taxon>Chlorophyta</taxon>
        <taxon>core chlorophytes</taxon>
        <taxon>Chlorophyceae</taxon>
        <taxon>CS clade</taxon>
        <taxon>Chlamydomonadales</taxon>
        <taxon>Volvocaceae</taxon>
        <taxon>Volvox</taxon>
    </lineage>
</organism>
<protein>
    <submittedName>
        <fullName evidence="1">Uncharacterized protein</fullName>
    </submittedName>
</protein>
<evidence type="ECO:0000313" key="3">
    <source>
        <dbReference type="Proteomes" id="UP000747110"/>
    </source>
</evidence>
<sequence length="134" mass="14238">MDAKGARYAAIVASTSAPPPPPVTPVLPPAVELANAASSASALSLTRTSVNTLRLTSRNAKNFSLKACLMLYSASSSSSIAWRLRWGVMRSSSGTTKFGSLFSLKSPIVRRASCTVNTRGMYVKREVTNKSLRA</sequence>
<name>A0A8J4CX42_9CHLO</name>
<dbReference type="AlphaFoldDB" id="A0A8J4CX42"/>
<comment type="caution">
    <text evidence="1">The sequence shown here is derived from an EMBL/GenBank/DDBJ whole genome shotgun (WGS) entry which is preliminary data.</text>
</comment>
<gene>
    <name evidence="1" type="ORF">Vretifemale_16509</name>
    <name evidence="2" type="ORF">Vretimale_15317</name>
</gene>